<dbReference type="InterPro" id="IPR001789">
    <property type="entry name" value="Sig_transdc_resp-reg_receiver"/>
</dbReference>
<dbReference type="GO" id="GO:0000160">
    <property type="term" value="P:phosphorelay signal transduction system"/>
    <property type="evidence" value="ECO:0007669"/>
    <property type="project" value="InterPro"/>
</dbReference>
<accession>A0AAJ5VUU4</accession>
<dbReference type="PROSITE" id="PS50110">
    <property type="entry name" value="RESPONSE_REGULATORY"/>
    <property type="match status" value="1"/>
</dbReference>
<protein>
    <submittedName>
        <fullName evidence="3">Response regulator</fullName>
    </submittedName>
</protein>
<evidence type="ECO:0000256" key="1">
    <source>
        <dbReference type="PROSITE-ProRule" id="PRU00169"/>
    </source>
</evidence>
<dbReference type="Pfam" id="PF00072">
    <property type="entry name" value="Response_reg"/>
    <property type="match status" value="1"/>
</dbReference>
<dbReference type="Proteomes" id="UP001217476">
    <property type="component" value="Chromosome"/>
</dbReference>
<gene>
    <name evidence="3" type="ORF">P0Y65_02880</name>
</gene>
<keyword evidence="1" id="KW-0597">Phosphoprotein</keyword>
<dbReference type="Gene3D" id="3.40.50.2300">
    <property type="match status" value="1"/>
</dbReference>
<proteinExistence type="predicted"/>
<feature type="modified residue" description="4-aspartylphosphate" evidence="1">
    <location>
        <position position="55"/>
    </location>
</feature>
<reference evidence="3" key="1">
    <citation type="submission" date="2023-03" db="EMBL/GenBank/DDBJ databases">
        <title>Andean soil-derived lignocellulolytic bacterial consortium as a source of novel taxa and putative plastic-active enzymes.</title>
        <authorList>
            <person name="Diaz-Garcia L."/>
            <person name="Chuvochina M."/>
            <person name="Feuerriegel G."/>
            <person name="Bunk B."/>
            <person name="Sproer C."/>
            <person name="Streit W.R."/>
            <person name="Rodriguez L.M."/>
            <person name="Overmann J."/>
            <person name="Jimenez D.J."/>
        </authorList>
    </citation>
    <scope>NUCLEOTIDE SEQUENCE</scope>
    <source>
        <strain evidence="3">MAG 4196</strain>
    </source>
</reference>
<feature type="domain" description="Response regulatory" evidence="2">
    <location>
        <begin position="6"/>
        <end position="118"/>
    </location>
</feature>
<dbReference type="AlphaFoldDB" id="A0AAJ5VUU4"/>
<evidence type="ECO:0000313" key="4">
    <source>
        <dbReference type="Proteomes" id="UP001217476"/>
    </source>
</evidence>
<dbReference type="SMART" id="SM00448">
    <property type="entry name" value="REC"/>
    <property type="match status" value="1"/>
</dbReference>
<dbReference type="EMBL" id="CP119312">
    <property type="protein sequence ID" value="WEK05219.1"/>
    <property type="molecule type" value="Genomic_DNA"/>
</dbReference>
<dbReference type="SUPFAM" id="SSF52172">
    <property type="entry name" value="CheY-like"/>
    <property type="match status" value="1"/>
</dbReference>
<organism evidence="3 4">
    <name type="scientific">Candidatus Devosia phytovorans</name>
    <dbReference type="NCBI Taxonomy" id="3121372"/>
    <lineage>
        <taxon>Bacteria</taxon>
        <taxon>Pseudomonadati</taxon>
        <taxon>Pseudomonadota</taxon>
        <taxon>Alphaproteobacteria</taxon>
        <taxon>Hyphomicrobiales</taxon>
        <taxon>Devosiaceae</taxon>
        <taxon>Devosia</taxon>
    </lineage>
</organism>
<dbReference type="InterPro" id="IPR011006">
    <property type="entry name" value="CheY-like_superfamily"/>
</dbReference>
<sequence length="122" mass="13225">MDQIRRVMVVEDEVMLLLDLMDNLADHGIDSLPLGMADGAARTLCKSDVDALITDIDLPGQNSGLDLAWRCAQLKPNLPIVVVSGGVRPTQAQLPPNAVFVPKPYGINQILSALDRRVRRAA</sequence>
<evidence type="ECO:0000259" key="2">
    <source>
        <dbReference type="PROSITE" id="PS50110"/>
    </source>
</evidence>
<name>A0AAJ5VUU4_9HYPH</name>
<evidence type="ECO:0000313" key="3">
    <source>
        <dbReference type="EMBL" id="WEK05219.1"/>
    </source>
</evidence>